<dbReference type="CDD" id="cd07035">
    <property type="entry name" value="TPP_PYR_POX_like"/>
    <property type="match status" value="1"/>
</dbReference>
<dbReference type="NCBIfam" id="NF006203">
    <property type="entry name" value="PRK08327.1"/>
    <property type="match status" value="1"/>
</dbReference>
<reference evidence="8" key="1">
    <citation type="journal article" date="2019" name="Int. J. Syst. Evol. Microbiol.">
        <title>The Global Catalogue of Microorganisms (GCM) 10K type strain sequencing project: providing services to taxonomists for standard genome sequencing and annotation.</title>
        <authorList>
            <consortium name="The Broad Institute Genomics Platform"/>
            <consortium name="The Broad Institute Genome Sequencing Center for Infectious Disease"/>
            <person name="Wu L."/>
            <person name="Ma J."/>
        </authorList>
    </citation>
    <scope>NUCLEOTIDE SEQUENCE [LARGE SCALE GENOMIC DNA]</scope>
    <source>
        <strain evidence="8">JCM 18302</strain>
    </source>
</reference>
<dbReference type="InterPro" id="IPR012001">
    <property type="entry name" value="Thiamin_PyroP_enz_TPP-bd_dom"/>
</dbReference>
<evidence type="ECO:0000313" key="8">
    <source>
        <dbReference type="Proteomes" id="UP001500804"/>
    </source>
</evidence>
<evidence type="ECO:0000259" key="6">
    <source>
        <dbReference type="Pfam" id="PF02776"/>
    </source>
</evidence>
<feature type="domain" description="Thiamine pyrophosphate enzyme N-terminal TPP-binding" evidence="6">
    <location>
        <begin position="21"/>
        <end position="151"/>
    </location>
</feature>
<dbReference type="InterPro" id="IPR029035">
    <property type="entry name" value="DHS-like_NAD/FAD-binding_dom"/>
</dbReference>
<dbReference type="CDD" id="cd02002">
    <property type="entry name" value="TPP_BFDC"/>
    <property type="match status" value="1"/>
</dbReference>
<dbReference type="SUPFAM" id="SSF52467">
    <property type="entry name" value="DHS-like NAD/FAD-binding domain"/>
    <property type="match status" value="1"/>
</dbReference>
<comment type="similarity">
    <text evidence="1 3">Belongs to the TPP enzyme family.</text>
</comment>
<comment type="caution">
    <text evidence="7">The sequence shown here is derived from an EMBL/GenBank/DDBJ whole genome shotgun (WGS) entry which is preliminary data.</text>
</comment>
<evidence type="ECO:0000313" key="7">
    <source>
        <dbReference type="EMBL" id="GAA5128363.1"/>
    </source>
</evidence>
<dbReference type="Pfam" id="PF00205">
    <property type="entry name" value="TPP_enzyme_M"/>
    <property type="match status" value="1"/>
</dbReference>
<dbReference type="PANTHER" id="PTHR18968:SF164">
    <property type="entry name" value="PYRUVATE DECARBOXYLASE"/>
    <property type="match status" value="1"/>
</dbReference>
<name>A0ABP9NNM7_9PSEU</name>
<keyword evidence="2 3" id="KW-0786">Thiamine pyrophosphate</keyword>
<gene>
    <name evidence="7" type="ORF">GCM10023320_47190</name>
</gene>
<evidence type="ECO:0000259" key="5">
    <source>
        <dbReference type="Pfam" id="PF02775"/>
    </source>
</evidence>
<dbReference type="InterPro" id="IPR012000">
    <property type="entry name" value="Thiamin_PyroP_enz_cen_dom"/>
</dbReference>
<feature type="domain" description="Thiamine pyrophosphate enzyme central" evidence="4">
    <location>
        <begin position="222"/>
        <end position="326"/>
    </location>
</feature>
<dbReference type="RefSeq" id="WP_345607474.1">
    <property type="nucleotide sequence ID" value="NZ_BAABJO010000018.1"/>
</dbReference>
<dbReference type="Proteomes" id="UP001500804">
    <property type="component" value="Unassembled WGS sequence"/>
</dbReference>
<dbReference type="Gene3D" id="3.40.50.970">
    <property type="match status" value="2"/>
</dbReference>
<dbReference type="Gene3D" id="3.40.50.1220">
    <property type="entry name" value="TPP-binding domain"/>
    <property type="match status" value="1"/>
</dbReference>
<dbReference type="InterPro" id="IPR045229">
    <property type="entry name" value="TPP_enz"/>
</dbReference>
<protein>
    <submittedName>
        <fullName evidence="7">Thiamine pyrophosphate-requiring protein</fullName>
    </submittedName>
</protein>
<accession>A0ABP9NNM7</accession>
<keyword evidence="8" id="KW-1185">Reference proteome</keyword>
<evidence type="ECO:0000256" key="2">
    <source>
        <dbReference type="ARBA" id="ARBA00023052"/>
    </source>
</evidence>
<organism evidence="7 8">
    <name type="scientific">Pseudonocardia adelaidensis</name>
    <dbReference type="NCBI Taxonomy" id="648754"/>
    <lineage>
        <taxon>Bacteria</taxon>
        <taxon>Bacillati</taxon>
        <taxon>Actinomycetota</taxon>
        <taxon>Actinomycetes</taxon>
        <taxon>Pseudonocardiales</taxon>
        <taxon>Pseudonocardiaceae</taxon>
        <taxon>Pseudonocardia</taxon>
    </lineage>
</organism>
<dbReference type="Pfam" id="PF02775">
    <property type="entry name" value="TPP_enzyme_C"/>
    <property type="match status" value="1"/>
</dbReference>
<proteinExistence type="inferred from homology"/>
<evidence type="ECO:0000256" key="3">
    <source>
        <dbReference type="RuleBase" id="RU362132"/>
    </source>
</evidence>
<dbReference type="InterPro" id="IPR029061">
    <property type="entry name" value="THDP-binding"/>
</dbReference>
<evidence type="ECO:0000256" key="1">
    <source>
        <dbReference type="ARBA" id="ARBA00007812"/>
    </source>
</evidence>
<dbReference type="Pfam" id="PF02776">
    <property type="entry name" value="TPP_enzyme_N"/>
    <property type="match status" value="1"/>
</dbReference>
<sequence length="576" mass="60814">MELRAAEPTARLHPGDQRAETVAEAFLVRLRQRGVDRLFVNSGTDFAPLVEAYARRHESELDLPDVVVCAHENVAVSMAHGSYLGDGRVQAVMLHTSVGTANAVCAVFNAARSRVPILLTAGRTPLYEHSRLGARDAGIHWAQEMFDQAGMLRELVAWDYELRDGAHVTDVVDRALDVACTEPRGPVYLTLPREVLAGPVPGAEARPAPARPAPPHPDPTAVARLADLLAGARFPVIVTADAGADPDAVALLDELCRRFGIAVVEHGQRHVSLPADHPLHAGYAVDAVLGEADVLCVLDLDVPWIPGNAAPRDDAVVVQCGPDPHFSRYPVRTHRADLSITTTSAALLGALASALDARSVDPARADRLAARVSGWRGRRARVLEAEAVADGPITKAALNAALAQVRPPDAVVVNEYWASAELLASTLPGTWFGTPPAGGLGWGLPAALGLQMARPDATVIAAVGDGAYLFANPAACHHAMAMHGLPVLTIVCTNAHWGAVQGSTLRMYPVGHTATGGGLSPLAQLGPVPDFAAYAEASGGLGLRVDRRAQLGPALEQAMRTVRHERRPALVDVRCV</sequence>
<dbReference type="EMBL" id="BAABJO010000018">
    <property type="protein sequence ID" value="GAA5128363.1"/>
    <property type="molecule type" value="Genomic_DNA"/>
</dbReference>
<evidence type="ECO:0000259" key="4">
    <source>
        <dbReference type="Pfam" id="PF00205"/>
    </source>
</evidence>
<feature type="domain" description="Thiamine pyrophosphate enzyme TPP-binding" evidence="5">
    <location>
        <begin position="420"/>
        <end position="573"/>
    </location>
</feature>
<dbReference type="PANTHER" id="PTHR18968">
    <property type="entry name" value="THIAMINE PYROPHOSPHATE ENZYMES"/>
    <property type="match status" value="1"/>
</dbReference>
<dbReference type="InterPro" id="IPR011766">
    <property type="entry name" value="TPP_enzyme_TPP-bd"/>
</dbReference>
<dbReference type="SUPFAM" id="SSF52518">
    <property type="entry name" value="Thiamin diphosphate-binding fold (THDP-binding)"/>
    <property type="match status" value="2"/>
</dbReference>